<dbReference type="PROSITE" id="PS00211">
    <property type="entry name" value="ABC_TRANSPORTER_1"/>
    <property type="match status" value="1"/>
</dbReference>
<keyword evidence="11" id="KW-1185">Reference proteome</keyword>
<accession>A0ABY4FNN6</accession>
<evidence type="ECO:0000256" key="6">
    <source>
        <dbReference type="ARBA" id="ARBA00022840"/>
    </source>
</evidence>
<feature type="domain" description="ABC transporter" evidence="9">
    <location>
        <begin position="11"/>
        <end position="246"/>
    </location>
</feature>
<keyword evidence="7" id="KW-1278">Translocase</keyword>
<dbReference type="InterPro" id="IPR027417">
    <property type="entry name" value="P-loop_NTPase"/>
</dbReference>
<keyword evidence="2" id="KW-1003">Cell membrane</keyword>
<keyword evidence="5" id="KW-0547">Nucleotide-binding</keyword>
<evidence type="ECO:0000256" key="8">
    <source>
        <dbReference type="ARBA" id="ARBA00023136"/>
    </source>
</evidence>
<gene>
    <name evidence="10" type="ORF">MUN78_03220</name>
</gene>
<dbReference type="SUPFAM" id="SSF52540">
    <property type="entry name" value="P-loop containing nucleoside triphosphate hydrolases"/>
    <property type="match status" value="2"/>
</dbReference>
<proteinExistence type="predicted"/>
<keyword evidence="8" id="KW-0472">Membrane</keyword>
<dbReference type="InterPro" id="IPR003439">
    <property type="entry name" value="ABC_transporter-like_ATP-bd"/>
</dbReference>
<dbReference type="InterPro" id="IPR050107">
    <property type="entry name" value="ABC_carbohydrate_import_ATPase"/>
</dbReference>
<dbReference type="Pfam" id="PF00005">
    <property type="entry name" value="ABC_tran"/>
    <property type="match status" value="2"/>
</dbReference>
<evidence type="ECO:0000313" key="11">
    <source>
        <dbReference type="Proteomes" id="UP000831786"/>
    </source>
</evidence>
<keyword evidence="6 10" id="KW-0067">ATP-binding</keyword>
<dbReference type="InterPro" id="IPR003593">
    <property type="entry name" value="AAA+_ATPase"/>
</dbReference>
<name>A0ABY4FNN6_9MICO</name>
<dbReference type="PANTHER" id="PTHR43790">
    <property type="entry name" value="CARBOHYDRATE TRANSPORT ATP-BINDING PROTEIN MG119-RELATED"/>
    <property type="match status" value="1"/>
</dbReference>
<evidence type="ECO:0000256" key="2">
    <source>
        <dbReference type="ARBA" id="ARBA00022475"/>
    </source>
</evidence>
<dbReference type="RefSeq" id="WP_244693125.1">
    <property type="nucleotide sequence ID" value="NZ_CP095044.1"/>
</dbReference>
<dbReference type="InterPro" id="IPR017871">
    <property type="entry name" value="ABC_transporter-like_CS"/>
</dbReference>
<dbReference type="GO" id="GO:0005524">
    <property type="term" value="F:ATP binding"/>
    <property type="evidence" value="ECO:0007669"/>
    <property type="project" value="UniProtKB-KW"/>
</dbReference>
<sequence length="512" mass="54724">MTSNESHPVVASLRSVTKSFDGTTVVRGVDLDVRAGEVHILAGENGAGKSTLTKLLAGIHQPDSGWVEIGGRRGPFDVRSANEAGVTIVHQELLVAPNLTVADNLAMGREHRKGWGLLDRATTAARAREQLDRVGAEFSVHARADELTVAEHQLIEIARALAQKPRILILDEPTSALSATETQRLLGIVAELRDAGTAIIYITHRMDEIEQIADVVTVMRDGAHIATLGKEEATPETIVLRMVGRKIESLFATGRREPGETVLRVESLGDGREIGPIDLEVRAGEVVGIGGLIGSGRSEFLRLIFGADRAVTGTVTVDGAELKRGSPSAAIRAGVAMLPESRKTQGLVLEQSITSNVVVAELPGMATGGIILPTTMRRVAAKARDRLKIKNASLQQNVVALSGGNQQKVLFAKWLETKPRVLILDEPTRGVDVGAKADIYRIIDECAKEGVAVLVVSSELPELIGLSDRVHVMRDGKLVAELPAEHLSEETIMAHAFGLAPETNHSLTEVAP</sequence>
<evidence type="ECO:0000256" key="3">
    <source>
        <dbReference type="ARBA" id="ARBA00022597"/>
    </source>
</evidence>
<dbReference type="PANTHER" id="PTHR43790:SF3">
    <property type="entry name" value="D-ALLOSE IMPORT ATP-BINDING PROTEIN ALSA-RELATED"/>
    <property type="match status" value="1"/>
</dbReference>
<evidence type="ECO:0000259" key="9">
    <source>
        <dbReference type="PROSITE" id="PS50893"/>
    </source>
</evidence>
<evidence type="ECO:0000256" key="4">
    <source>
        <dbReference type="ARBA" id="ARBA00022737"/>
    </source>
</evidence>
<evidence type="ECO:0000256" key="7">
    <source>
        <dbReference type="ARBA" id="ARBA00022967"/>
    </source>
</evidence>
<dbReference type="CDD" id="cd03216">
    <property type="entry name" value="ABC_Carb_Monos_I"/>
    <property type="match status" value="1"/>
</dbReference>
<dbReference type="PROSITE" id="PS50893">
    <property type="entry name" value="ABC_TRANSPORTER_2"/>
    <property type="match status" value="2"/>
</dbReference>
<keyword evidence="4" id="KW-0677">Repeat</keyword>
<evidence type="ECO:0000256" key="1">
    <source>
        <dbReference type="ARBA" id="ARBA00022448"/>
    </source>
</evidence>
<organism evidence="10 11">
    <name type="scientific">Leucobacter allii</name>
    <dbReference type="NCBI Taxonomy" id="2932247"/>
    <lineage>
        <taxon>Bacteria</taxon>
        <taxon>Bacillati</taxon>
        <taxon>Actinomycetota</taxon>
        <taxon>Actinomycetes</taxon>
        <taxon>Micrococcales</taxon>
        <taxon>Microbacteriaceae</taxon>
        <taxon>Leucobacter</taxon>
    </lineage>
</organism>
<dbReference type="EMBL" id="CP095045">
    <property type="protein sequence ID" value="UOQ57861.1"/>
    <property type="molecule type" value="Genomic_DNA"/>
</dbReference>
<keyword evidence="3" id="KW-0762">Sugar transport</keyword>
<protein>
    <submittedName>
        <fullName evidence="10">Sugar ABC transporter ATP-binding protein</fullName>
    </submittedName>
</protein>
<dbReference type="CDD" id="cd03215">
    <property type="entry name" value="ABC_Carb_Monos_II"/>
    <property type="match status" value="1"/>
</dbReference>
<reference evidence="10 11" key="1">
    <citation type="submission" date="2022-04" db="EMBL/GenBank/DDBJ databases">
        <title>Leucobacter sp. isolated from rhizosphere of garlic.</title>
        <authorList>
            <person name="Won M."/>
            <person name="Lee C.-M."/>
            <person name="Woen H.-Y."/>
            <person name="Kwon S.-W."/>
        </authorList>
    </citation>
    <scope>NUCLEOTIDE SEQUENCE [LARGE SCALE GENOMIC DNA]</scope>
    <source>
        <strain evidence="10 11">H21R-40</strain>
    </source>
</reference>
<dbReference type="Proteomes" id="UP000831786">
    <property type="component" value="Chromosome"/>
</dbReference>
<evidence type="ECO:0000256" key="5">
    <source>
        <dbReference type="ARBA" id="ARBA00022741"/>
    </source>
</evidence>
<dbReference type="SMART" id="SM00382">
    <property type="entry name" value="AAA"/>
    <property type="match status" value="2"/>
</dbReference>
<keyword evidence="1" id="KW-0813">Transport</keyword>
<feature type="domain" description="ABC transporter" evidence="9">
    <location>
        <begin position="245"/>
        <end position="500"/>
    </location>
</feature>
<dbReference type="Gene3D" id="3.40.50.300">
    <property type="entry name" value="P-loop containing nucleotide triphosphate hydrolases"/>
    <property type="match status" value="2"/>
</dbReference>
<evidence type="ECO:0000313" key="10">
    <source>
        <dbReference type="EMBL" id="UOQ57861.1"/>
    </source>
</evidence>